<dbReference type="EMBL" id="OBDY01000019">
    <property type="protein sequence ID" value="SNY58232.1"/>
    <property type="molecule type" value="Genomic_DNA"/>
</dbReference>
<proteinExistence type="predicted"/>
<dbReference type="Proteomes" id="UP000219612">
    <property type="component" value="Unassembled WGS sequence"/>
</dbReference>
<name>A0A285JD96_9ACTN</name>
<sequence length="89" mass="10014">MSQHDKPPAEEPVLGPILRHLQRNSEDERIRELAAGVLNGEVSLREALTADAYADALRPGLVNFTRWRQQQGDDTLVELIEQNRAQIEG</sequence>
<dbReference type="OrthoDB" id="3871167at2"/>
<dbReference type="AlphaFoldDB" id="A0A285JD96"/>
<keyword evidence="2" id="KW-1185">Reference proteome</keyword>
<organism evidence="1 2">
    <name type="scientific">Paractinoplanes atraurantiacus</name>
    <dbReference type="NCBI Taxonomy" id="1036182"/>
    <lineage>
        <taxon>Bacteria</taxon>
        <taxon>Bacillati</taxon>
        <taxon>Actinomycetota</taxon>
        <taxon>Actinomycetes</taxon>
        <taxon>Micromonosporales</taxon>
        <taxon>Micromonosporaceae</taxon>
        <taxon>Paractinoplanes</taxon>
    </lineage>
</organism>
<protein>
    <submittedName>
        <fullName evidence="1">Uncharacterized protein</fullName>
    </submittedName>
</protein>
<reference evidence="2" key="1">
    <citation type="submission" date="2017-09" db="EMBL/GenBank/DDBJ databases">
        <authorList>
            <person name="Varghese N."/>
            <person name="Submissions S."/>
        </authorList>
    </citation>
    <scope>NUCLEOTIDE SEQUENCE [LARGE SCALE GENOMIC DNA]</scope>
    <source>
        <strain evidence="2">CGMCC 4.6857</strain>
    </source>
</reference>
<evidence type="ECO:0000313" key="1">
    <source>
        <dbReference type="EMBL" id="SNY58232.1"/>
    </source>
</evidence>
<dbReference type="RefSeq" id="WP_097325279.1">
    <property type="nucleotide sequence ID" value="NZ_OBDY01000019.1"/>
</dbReference>
<gene>
    <name evidence="1" type="ORF">SAMN05421748_11940</name>
</gene>
<accession>A0A285JD96</accession>
<evidence type="ECO:0000313" key="2">
    <source>
        <dbReference type="Proteomes" id="UP000219612"/>
    </source>
</evidence>